<comment type="function">
    <text evidence="8">Catalyzes the conversion of oxaloacetate (OAA) to phosphoenolpyruvate (PEP), the rate-limiting step in the metabolic pathway that produces glucose from lactate and other precursors derived from the citric acid cycle.</text>
</comment>
<keyword evidence="2 8" id="KW-0479">Metal-binding</keyword>
<dbReference type="GO" id="GO:0019543">
    <property type="term" value="P:propionate catabolic process"/>
    <property type="evidence" value="ECO:0007669"/>
    <property type="project" value="TreeGrafter"/>
</dbReference>
<comment type="similarity">
    <text evidence="1 8">Belongs to the phosphoenolpyruvate carboxykinase [GTP] family.</text>
</comment>
<dbReference type="STRING" id="415426.Hbut_1445"/>
<dbReference type="EMBL" id="CP000493">
    <property type="protein sequence ID" value="ABM81269.1"/>
    <property type="molecule type" value="Genomic_DNA"/>
</dbReference>
<evidence type="ECO:0000256" key="5">
    <source>
        <dbReference type="ARBA" id="ARBA00023134"/>
    </source>
</evidence>
<keyword evidence="6 8" id="KW-0464">Manganese</keyword>
<dbReference type="AlphaFoldDB" id="A2BMQ8"/>
<feature type="binding site" evidence="8">
    <location>
        <begin position="229"/>
        <end position="231"/>
    </location>
    <ligand>
        <name>substrate</name>
    </ligand>
</feature>
<dbReference type="GO" id="GO:0006094">
    <property type="term" value="P:gluconeogenesis"/>
    <property type="evidence" value="ECO:0007669"/>
    <property type="project" value="UniProtKB-UniRule"/>
</dbReference>
<feature type="domain" description="Phosphoenolpyruvate carboxykinase GTP-utilising N-terminal" evidence="10">
    <location>
        <begin position="39"/>
        <end position="248"/>
    </location>
</feature>
<dbReference type="HOGENOM" id="CLU_028872_1_1_2"/>
<keyword evidence="8" id="KW-0963">Cytoplasm</keyword>
<dbReference type="InterPro" id="IPR013035">
    <property type="entry name" value="PEP_carboxykinase_C"/>
</dbReference>
<dbReference type="GO" id="GO:0006107">
    <property type="term" value="P:oxaloacetate metabolic process"/>
    <property type="evidence" value="ECO:0007669"/>
    <property type="project" value="TreeGrafter"/>
</dbReference>
<reference evidence="11 12" key="1">
    <citation type="journal article" date="2007" name="Archaea">
        <title>The genome of Hyperthermus butylicus: a sulfur-reducing, peptide fermenting, neutrophilic Crenarchaeote growing up to 108 degrees C.</title>
        <authorList>
            <person name="Brugger K."/>
            <person name="Chen L."/>
            <person name="Stark M."/>
            <person name="Zibat A."/>
            <person name="Redder P."/>
            <person name="Ruepp A."/>
            <person name="Awayez M."/>
            <person name="She Q."/>
            <person name="Garrett R.A."/>
            <person name="Klenk H.P."/>
        </authorList>
    </citation>
    <scope>NUCLEOTIDE SEQUENCE [LARGE SCALE GENOMIC DNA]</scope>
    <source>
        <strain evidence="12">DSM 5456 / JCM 9403 / PLM1-5</strain>
    </source>
</reference>
<dbReference type="GO" id="GO:0042594">
    <property type="term" value="P:response to starvation"/>
    <property type="evidence" value="ECO:0007669"/>
    <property type="project" value="TreeGrafter"/>
</dbReference>
<keyword evidence="5 8" id="KW-0342">GTP-binding</keyword>
<comment type="pathway">
    <text evidence="8">Carbohydrate biosynthesis; gluconeogenesis.</text>
</comment>
<dbReference type="PANTHER" id="PTHR11561:SF0">
    <property type="entry name" value="PHOSPHOENOLPYRUVATE CARBOXYKINASE [GTP]-RELATED"/>
    <property type="match status" value="1"/>
</dbReference>
<keyword evidence="8" id="KW-0312">Gluconeogenesis</keyword>
<dbReference type="GO" id="GO:0033993">
    <property type="term" value="P:response to lipid"/>
    <property type="evidence" value="ECO:0007669"/>
    <property type="project" value="TreeGrafter"/>
</dbReference>
<dbReference type="KEGG" id="hbu:Hbut_1445"/>
<keyword evidence="4 8" id="KW-0210">Decarboxylase</keyword>
<dbReference type="Gene3D" id="2.170.8.10">
    <property type="entry name" value="Phosphoenolpyruvate Carboxykinase, domain 2"/>
    <property type="match status" value="1"/>
</dbReference>
<dbReference type="EC" id="4.1.1.32" evidence="8"/>
<protein>
    <recommendedName>
        <fullName evidence="8">Phosphoenolpyruvate carboxykinase [GTP]</fullName>
        <shortName evidence="8">PEP carboxykinase</shortName>
        <shortName evidence="8">PEPCK</shortName>
        <ecNumber evidence="8">4.1.1.32</ecNumber>
    </recommendedName>
    <alternativeName>
        <fullName evidence="8">GTP-dependent phosphoenolpyruvate carboxykinase</fullName>
        <shortName evidence="8">GTP-PEPCK</shortName>
    </alternativeName>
</protein>
<dbReference type="GO" id="GO:0004613">
    <property type="term" value="F:phosphoenolpyruvate carboxykinase (GTP) activity"/>
    <property type="evidence" value="ECO:0007669"/>
    <property type="project" value="UniProtKB-UniRule"/>
</dbReference>
<dbReference type="SUPFAM" id="SSF53795">
    <property type="entry name" value="PEP carboxykinase-like"/>
    <property type="match status" value="1"/>
</dbReference>
<dbReference type="InterPro" id="IPR008209">
    <property type="entry name" value="PEP_carboxykinase_GTP"/>
</dbReference>
<feature type="binding site" evidence="8">
    <location>
        <position position="426"/>
    </location>
    <ligand>
        <name>GTP</name>
        <dbReference type="ChEBI" id="CHEBI:37565"/>
    </ligand>
</feature>
<dbReference type="GO" id="GO:0071333">
    <property type="term" value="P:cellular response to glucose stimulus"/>
    <property type="evidence" value="ECO:0007669"/>
    <property type="project" value="TreeGrafter"/>
</dbReference>
<feature type="binding site" evidence="8">
    <location>
        <begin position="393"/>
        <end position="395"/>
    </location>
    <ligand>
        <name>substrate</name>
    </ligand>
</feature>
<dbReference type="UniPathway" id="UPA00138"/>
<keyword evidence="12" id="KW-1185">Reference proteome</keyword>
<evidence type="ECO:0000259" key="10">
    <source>
        <dbReference type="Pfam" id="PF17297"/>
    </source>
</evidence>
<dbReference type="Pfam" id="PF00821">
    <property type="entry name" value="PEPCK_GTP"/>
    <property type="match status" value="1"/>
</dbReference>
<evidence type="ECO:0000313" key="11">
    <source>
        <dbReference type="EMBL" id="ABM81269.1"/>
    </source>
</evidence>
<sequence length="632" mass="73181">MPRTRLLDEEYDYMAVLEARMSRDMLEKLLRIRDPELHRWIADVIRVTEPAMVYLITSEEDFEYVRKAALRNREELPTRYPRHTVHFDGPRDIARDRKNTRILLPGGEKIPFINTYDRDKGLAEIRELLRGIMRGREMFIGFYCFGPKRSPFTLHAVQITDSAYVAHNENILYRLCYDEFVEKAPNLFYARFIHSAGERGENGWSKNIDKRRIYVDLHDYTVYSVNTQYGGNTIGLKKLMFRLCIYKGYLEGWLCEHMFIVGVRGPGGRLTYFTGAFPAGCGKTSTAFISDTIVGDDLAIIKPVNGVPHGVNPEMGMFGIIDGVNPRDDPVLYKLLTDPSNEIIFSNVLLTDDGEVWWNGKEGEPRPGLNYAGRWWPGKKDENGREVPPSHPNARFTISLRSLPNLDPRVDDPMGVPISAMIFGGRDPDTWVPVEEAFDWVHGIITKAAALESEKTAAILEKAGVRELNPFAILDFLPISIGKFIQLHLDFAEKVEKLPRIFSVNYFLRDEQGRYIAEKVDKRVWLKWMELRVHGDVDAVRTPTGLIPVYQDLVKLFEEHLGKDYPESRYEKEFMLRVPQHLAKIERVWKVYEQIPDTPKVLFDVLRKQKERLKEAQSRWGDYISPFKFDRR</sequence>
<dbReference type="Gene3D" id="3.90.228.20">
    <property type="match status" value="1"/>
</dbReference>
<dbReference type="InterPro" id="IPR035077">
    <property type="entry name" value="PEP_carboxykinase_GTP_C"/>
</dbReference>
<dbReference type="Gene3D" id="3.40.449.10">
    <property type="entry name" value="Phosphoenolpyruvate Carboxykinase, domain 1"/>
    <property type="match status" value="1"/>
</dbReference>
<feature type="binding site" evidence="8">
    <location>
        <begin position="280"/>
        <end position="285"/>
    </location>
    <ligand>
        <name>GTP</name>
        <dbReference type="ChEBI" id="CHEBI:37565"/>
    </ligand>
</feature>
<evidence type="ECO:0000313" key="12">
    <source>
        <dbReference type="Proteomes" id="UP000002593"/>
    </source>
</evidence>
<dbReference type="NCBIfam" id="NF003253">
    <property type="entry name" value="PRK04210.1"/>
    <property type="match status" value="1"/>
</dbReference>
<evidence type="ECO:0000256" key="8">
    <source>
        <dbReference type="HAMAP-Rule" id="MF_00452"/>
    </source>
</evidence>
<dbReference type="GO" id="GO:0005829">
    <property type="term" value="C:cytosol"/>
    <property type="evidence" value="ECO:0007669"/>
    <property type="project" value="TreeGrafter"/>
</dbReference>
<feature type="binding site" evidence="8">
    <location>
        <position position="395"/>
    </location>
    <ligand>
        <name>GTP</name>
        <dbReference type="ChEBI" id="CHEBI:37565"/>
    </ligand>
</feature>
<dbReference type="HAMAP" id="MF_00452">
    <property type="entry name" value="PEPCK_GTP"/>
    <property type="match status" value="1"/>
</dbReference>
<comment type="catalytic activity">
    <reaction evidence="8">
        <text>oxaloacetate + GTP = phosphoenolpyruvate + GDP + CO2</text>
        <dbReference type="Rhea" id="RHEA:10388"/>
        <dbReference type="ChEBI" id="CHEBI:16452"/>
        <dbReference type="ChEBI" id="CHEBI:16526"/>
        <dbReference type="ChEBI" id="CHEBI:37565"/>
        <dbReference type="ChEBI" id="CHEBI:58189"/>
        <dbReference type="ChEBI" id="CHEBI:58702"/>
        <dbReference type="EC" id="4.1.1.32"/>
    </reaction>
</comment>
<accession>A2BMQ8</accession>
<evidence type="ECO:0000256" key="7">
    <source>
        <dbReference type="ARBA" id="ARBA00023239"/>
    </source>
</evidence>
<dbReference type="GO" id="GO:0030145">
    <property type="term" value="F:manganese ion binding"/>
    <property type="evidence" value="ECO:0007669"/>
    <property type="project" value="UniProtKB-UniRule"/>
</dbReference>
<evidence type="ECO:0000256" key="6">
    <source>
        <dbReference type="ARBA" id="ARBA00023211"/>
    </source>
</evidence>
<dbReference type="EnsemblBacteria" id="ABM81269">
    <property type="protein sequence ID" value="ABM81269"/>
    <property type="gene ID" value="Hbut_1445"/>
</dbReference>
<feature type="active site" evidence="8">
    <location>
        <position position="281"/>
    </location>
</feature>
<dbReference type="PIRSF" id="PIRSF001348">
    <property type="entry name" value="PEP_carboxykinase_GTP"/>
    <property type="match status" value="1"/>
</dbReference>
<dbReference type="Proteomes" id="UP000002593">
    <property type="component" value="Chromosome"/>
</dbReference>
<dbReference type="SUPFAM" id="SSF68923">
    <property type="entry name" value="PEP carboxykinase N-terminal domain"/>
    <property type="match status" value="1"/>
</dbReference>
<keyword evidence="7 8" id="KW-0456">Lyase</keyword>
<evidence type="ECO:0000256" key="2">
    <source>
        <dbReference type="ARBA" id="ARBA00022723"/>
    </source>
</evidence>
<comment type="caution">
    <text evidence="8">Lacks conserved residue(s) required for the propagation of feature annotation.</text>
</comment>
<gene>
    <name evidence="8" type="primary">pckG</name>
    <name evidence="11" type="ordered locus">Hbut_1445</name>
</gene>
<dbReference type="Pfam" id="PF17297">
    <property type="entry name" value="PEPCK_N"/>
    <property type="match status" value="1"/>
</dbReference>
<feature type="binding site" evidence="8">
    <location>
        <position position="95"/>
    </location>
    <ligand>
        <name>substrate</name>
    </ligand>
</feature>
<name>A2BMQ8_HYPBU</name>
<feature type="domain" description="Phosphoenolpyruvate carboxykinase C-terminal P-loop" evidence="9">
    <location>
        <begin position="253"/>
        <end position="612"/>
    </location>
</feature>
<proteinExistence type="inferred from homology"/>
<organism evidence="11 12">
    <name type="scientific">Hyperthermus butylicus (strain DSM 5456 / JCM 9403 / PLM1-5)</name>
    <dbReference type="NCBI Taxonomy" id="415426"/>
    <lineage>
        <taxon>Archaea</taxon>
        <taxon>Thermoproteota</taxon>
        <taxon>Thermoprotei</taxon>
        <taxon>Desulfurococcales</taxon>
        <taxon>Pyrodictiaceae</taxon>
        <taxon>Hyperthermus</taxon>
    </lineage>
</organism>
<evidence type="ECO:0000256" key="1">
    <source>
        <dbReference type="ARBA" id="ARBA00005796"/>
    </source>
</evidence>
<feature type="binding site" evidence="8">
    <location>
        <position position="238"/>
    </location>
    <ligand>
        <name>Mn(2+)</name>
        <dbReference type="ChEBI" id="CHEBI:29035"/>
    </ligand>
</feature>
<feature type="binding site" evidence="8">
    <location>
        <position position="257"/>
    </location>
    <ligand>
        <name>Mn(2+)</name>
        <dbReference type="ChEBI" id="CHEBI:29035"/>
    </ligand>
</feature>
<dbReference type="eggNOG" id="arCOG05865">
    <property type="taxonomic scope" value="Archaea"/>
</dbReference>
<evidence type="ECO:0000256" key="4">
    <source>
        <dbReference type="ARBA" id="ARBA00022793"/>
    </source>
</evidence>
<evidence type="ECO:0000256" key="3">
    <source>
        <dbReference type="ARBA" id="ARBA00022741"/>
    </source>
</evidence>
<keyword evidence="3 8" id="KW-0547">Nucleotide-binding</keyword>
<dbReference type="InterPro" id="IPR035078">
    <property type="entry name" value="PEP_carboxykinase_GTP_N"/>
</dbReference>
<dbReference type="GO" id="GO:0005525">
    <property type="term" value="F:GTP binding"/>
    <property type="evidence" value="ECO:0007669"/>
    <property type="project" value="UniProtKB-UniRule"/>
</dbReference>
<dbReference type="InterPro" id="IPR008210">
    <property type="entry name" value="PEP_carboxykinase_N"/>
</dbReference>
<evidence type="ECO:0000259" key="9">
    <source>
        <dbReference type="Pfam" id="PF00821"/>
    </source>
</evidence>
<comment type="cofactor">
    <cofactor evidence="8">
        <name>Mn(2+)</name>
        <dbReference type="ChEBI" id="CHEBI:29035"/>
    </cofactor>
    <text evidence="8">Binds 1 Mn(2+) ion per subunit.</text>
</comment>
<feature type="binding site" evidence="8">
    <location>
        <position position="297"/>
    </location>
    <ligand>
        <name>Mn(2+)</name>
        <dbReference type="ChEBI" id="CHEBI:29035"/>
    </ligand>
</feature>
<dbReference type="PANTHER" id="PTHR11561">
    <property type="entry name" value="PHOSPHOENOLPYRUVATE CARBOXYKINASE"/>
    <property type="match status" value="1"/>
</dbReference>
<comment type="subcellular location">
    <subcellularLocation>
        <location evidence="8">Cytoplasm</location>
    </subcellularLocation>
</comment>
<dbReference type="GO" id="GO:0046327">
    <property type="term" value="P:glycerol biosynthetic process from pyruvate"/>
    <property type="evidence" value="ECO:0007669"/>
    <property type="project" value="TreeGrafter"/>
</dbReference>